<proteinExistence type="predicted"/>
<feature type="signal peptide" evidence="1">
    <location>
        <begin position="1"/>
        <end position="16"/>
    </location>
</feature>
<dbReference type="Proteomes" id="UP001244341">
    <property type="component" value="Chromosome 5b"/>
</dbReference>
<organism evidence="2 3">
    <name type="scientific">Tetradesmus obliquus</name>
    <name type="common">Green alga</name>
    <name type="synonym">Acutodesmus obliquus</name>
    <dbReference type="NCBI Taxonomy" id="3088"/>
    <lineage>
        <taxon>Eukaryota</taxon>
        <taxon>Viridiplantae</taxon>
        <taxon>Chlorophyta</taxon>
        <taxon>core chlorophytes</taxon>
        <taxon>Chlorophyceae</taxon>
        <taxon>CS clade</taxon>
        <taxon>Sphaeropleales</taxon>
        <taxon>Scenedesmaceae</taxon>
        <taxon>Tetradesmus</taxon>
    </lineage>
</organism>
<name>A0ABY8TZI5_TETOB</name>
<accession>A0ABY8TZI5</accession>
<dbReference type="EMBL" id="CP126212">
    <property type="protein sequence ID" value="WIA14412.1"/>
    <property type="molecule type" value="Genomic_DNA"/>
</dbReference>
<gene>
    <name evidence="2" type="ORF">OEZ85_002938</name>
</gene>
<keyword evidence="1" id="KW-0732">Signal</keyword>
<evidence type="ECO:0000256" key="1">
    <source>
        <dbReference type="SAM" id="SignalP"/>
    </source>
</evidence>
<evidence type="ECO:0000313" key="2">
    <source>
        <dbReference type="EMBL" id="WIA14412.1"/>
    </source>
</evidence>
<sequence>MMRLFVMLLLVALGDGRVLLQAHGVADTLNAQVAGMAAHDAIAKAVANGGRNTVAATRKGISLLPALRQDADGMAAQDAIGKAVASAGKNTAAATRKGVDYAQLAGRGGVQPYMFDDTGARRHLLQASYQRSDKMQMAGMAAQDAIGKAVASAGKNTAAATRKGVDYAQLAGRGGVQPYMFDDTGARRHLLQASYQRSDKMQMAGMAAQDAIGKAVASAGKNTAAATRKGVDYAQLAGRGGVQPYMFDDTGARRHLLQASYQRSDKMQMAGMAAQDAIGKAVASAGKNTIAATRKGVDYAQLAGRGGVQPYMFDDTGARR</sequence>
<feature type="chain" id="PRO_5045544555" evidence="1">
    <location>
        <begin position="17"/>
        <end position="320"/>
    </location>
</feature>
<protein>
    <submittedName>
        <fullName evidence="2">Uncharacterized protein</fullName>
    </submittedName>
</protein>
<evidence type="ECO:0000313" key="3">
    <source>
        <dbReference type="Proteomes" id="UP001244341"/>
    </source>
</evidence>
<keyword evidence="3" id="KW-1185">Reference proteome</keyword>
<reference evidence="2 3" key="1">
    <citation type="submission" date="2023-05" db="EMBL/GenBank/DDBJ databases">
        <title>A 100% complete, gapless, phased diploid assembly of the Scenedesmus obliquus UTEX 3031 genome.</title>
        <authorList>
            <person name="Biondi T.C."/>
            <person name="Hanschen E.R."/>
            <person name="Kwon T."/>
            <person name="Eng W."/>
            <person name="Kruse C.P.S."/>
            <person name="Koehler S.I."/>
            <person name="Kunde Y."/>
            <person name="Gleasner C.D."/>
            <person name="You Mak K.T."/>
            <person name="Polle J."/>
            <person name="Hovde B.T."/>
            <person name="Starkenburg S.R."/>
        </authorList>
    </citation>
    <scope>NUCLEOTIDE SEQUENCE [LARGE SCALE GENOMIC DNA]</scope>
    <source>
        <strain evidence="2 3">DOE0152z</strain>
    </source>
</reference>